<keyword evidence="3 8" id="KW-0699">rRNA-binding</keyword>
<sequence>MANSEQSKKRARQSEARYAVNKARRSRIRTFVRKVEEAIASGNSEAAVEALKNAQPELARGVTKGVLHKNTVSRKISRLSSRVKALSTPAA</sequence>
<evidence type="ECO:0000256" key="6">
    <source>
        <dbReference type="ARBA" id="ARBA00023274"/>
    </source>
</evidence>
<keyword evidence="5 8" id="KW-0689">Ribosomal protein</keyword>
<keyword evidence="6 8" id="KW-0687">Ribonucleoprotein</keyword>
<evidence type="ECO:0000313" key="10">
    <source>
        <dbReference type="Proteomes" id="UP000284547"/>
    </source>
</evidence>
<dbReference type="SUPFAM" id="SSF46992">
    <property type="entry name" value="Ribosomal protein S20"/>
    <property type="match status" value="1"/>
</dbReference>
<evidence type="ECO:0000256" key="5">
    <source>
        <dbReference type="ARBA" id="ARBA00022980"/>
    </source>
</evidence>
<comment type="function">
    <text evidence="1 8">Binds directly to 16S ribosomal RNA.</text>
</comment>
<accession>A0A411YYG8</accession>
<dbReference type="GO" id="GO:0070181">
    <property type="term" value="F:small ribosomal subunit rRNA binding"/>
    <property type="evidence" value="ECO:0007669"/>
    <property type="project" value="TreeGrafter"/>
</dbReference>
<gene>
    <name evidence="8" type="primary">rpsT</name>
    <name evidence="9" type="ORF">D1012_18580</name>
</gene>
<dbReference type="GO" id="GO:0006412">
    <property type="term" value="P:translation"/>
    <property type="evidence" value="ECO:0007669"/>
    <property type="project" value="UniProtKB-UniRule"/>
</dbReference>
<dbReference type="GO" id="GO:0003735">
    <property type="term" value="F:structural constituent of ribosome"/>
    <property type="evidence" value="ECO:0007669"/>
    <property type="project" value="InterPro"/>
</dbReference>
<evidence type="ECO:0000256" key="7">
    <source>
        <dbReference type="ARBA" id="ARBA00035136"/>
    </source>
</evidence>
<dbReference type="HAMAP" id="MF_00500">
    <property type="entry name" value="Ribosomal_bS20"/>
    <property type="match status" value="1"/>
</dbReference>
<dbReference type="PANTHER" id="PTHR33398:SF1">
    <property type="entry name" value="SMALL RIBOSOMAL SUBUNIT PROTEIN BS20C"/>
    <property type="match status" value="1"/>
</dbReference>
<dbReference type="AlphaFoldDB" id="A0A411YYG8"/>
<dbReference type="GO" id="GO:0015935">
    <property type="term" value="C:small ribosomal subunit"/>
    <property type="evidence" value="ECO:0007669"/>
    <property type="project" value="TreeGrafter"/>
</dbReference>
<comment type="similarity">
    <text evidence="2 8">Belongs to the bacterial ribosomal protein bS20 family.</text>
</comment>
<protein>
    <recommendedName>
        <fullName evidence="7 8">Small ribosomal subunit protein bS20</fullName>
    </recommendedName>
</protein>
<name>A0A411YYG8_9RHOB</name>
<dbReference type="Gene3D" id="1.20.58.110">
    <property type="entry name" value="Ribosomal protein S20"/>
    <property type="match status" value="1"/>
</dbReference>
<evidence type="ECO:0000256" key="8">
    <source>
        <dbReference type="HAMAP-Rule" id="MF_00500"/>
    </source>
</evidence>
<dbReference type="NCBIfam" id="TIGR00029">
    <property type="entry name" value="S20"/>
    <property type="match status" value="1"/>
</dbReference>
<evidence type="ECO:0000256" key="3">
    <source>
        <dbReference type="ARBA" id="ARBA00022730"/>
    </source>
</evidence>
<evidence type="ECO:0000313" key="9">
    <source>
        <dbReference type="EMBL" id="RGP35793.1"/>
    </source>
</evidence>
<proteinExistence type="inferred from homology"/>
<evidence type="ECO:0000256" key="4">
    <source>
        <dbReference type="ARBA" id="ARBA00022884"/>
    </source>
</evidence>
<dbReference type="InterPro" id="IPR036510">
    <property type="entry name" value="Ribosomal_bS20_sf"/>
</dbReference>
<keyword evidence="10" id="KW-1185">Reference proteome</keyword>
<comment type="caution">
    <text evidence="9">The sequence shown here is derived from an EMBL/GenBank/DDBJ whole genome shotgun (WGS) entry which is preliminary data.</text>
</comment>
<evidence type="ECO:0000256" key="2">
    <source>
        <dbReference type="ARBA" id="ARBA00007634"/>
    </source>
</evidence>
<dbReference type="Proteomes" id="UP000284547">
    <property type="component" value="Unassembled WGS sequence"/>
</dbReference>
<dbReference type="InterPro" id="IPR002583">
    <property type="entry name" value="Ribosomal_bS20"/>
</dbReference>
<dbReference type="FunFam" id="1.20.58.110:FF:000001">
    <property type="entry name" value="30S ribosomal protein S20"/>
    <property type="match status" value="1"/>
</dbReference>
<reference evidence="9 10" key="1">
    <citation type="submission" date="2018-08" db="EMBL/GenBank/DDBJ databases">
        <title>Flavobacterium tibetense sp. nov., isolated from a wetland YonghuCo on Tibetan Plateau.</title>
        <authorList>
            <person name="Phurbu D."/>
            <person name="Lu H."/>
            <person name="Xing P."/>
        </authorList>
    </citation>
    <scope>NUCLEOTIDE SEQUENCE [LARGE SCALE GENOMIC DNA]</scope>
    <source>
        <strain evidence="9 10">DJC</strain>
    </source>
</reference>
<organism evidence="9 10">
    <name type="scientific">Pseudotabrizicola alkalilacus</name>
    <dbReference type="NCBI Taxonomy" id="2305252"/>
    <lineage>
        <taxon>Bacteria</taxon>
        <taxon>Pseudomonadati</taxon>
        <taxon>Pseudomonadota</taxon>
        <taxon>Alphaproteobacteria</taxon>
        <taxon>Rhodobacterales</taxon>
        <taxon>Paracoccaceae</taxon>
        <taxon>Pseudotabrizicola</taxon>
    </lineage>
</organism>
<dbReference type="EMBL" id="QWEY01000012">
    <property type="protein sequence ID" value="RGP35793.1"/>
    <property type="molecule type" value="Genomic_DNA"/>
</dbReference>
<dbReference type="Pfam" id="PF01649">
    <property type="entry name" value="Ribosomal_S20p"/>
    <property type="match status" value="1"/>
</dbReference>
<keyword evidence="4 8" id="KW-0694">RNA-binding</keyword>
<dbReference type="OrthoDB" id="9807974at2"/>
<dbReference type="RefSeq" id="WP_103332077.1">
    <property type="nucleotide sequence ID" value="NZ_QWEY01000012.1"/>
</dbReference>
<evidence type="ECO:0000256" key="1">
    <source>
        <dbReference type="ARBA" id="ARBA00003134"/>
    </source>
</evidence>
<dbReference type="PANTHER" id="PTHR33398">
    <property type="entry name" value="30S RIBOSOMAL PROTEIN S20"/>
    <property type="match status" value="1"/>
</dbReference>